<sequence length="80" mass="9217">MPDNLTLEFSRIHEVKWATFKLRREAEEKKDETKKPTSTENKSDNKRPQRDVTGAGQPEKQVASQPTPSPGAKKEERRLK</sequence>
<organism evidence="2 3">
    <name type="scientific">Coptotermes formosanus</name>
    <name type="common">Formosan subterranean termite</name>
    <dbReference type="NCBI Taxonomy" id="36987"/>
    <lineage>
        <taxon>Eukaryota</taxon>
        <taxon>Metazoa</taxon>
        <taxon>Ecdysozoa</taxon>
        <taxon>Arthropoda</taxon>
        <taxon>Hexapoda</taxon>
        <taxon>Insecta</taxon>
        <taxon>Pterygota</taxon>
        <taxon>Neoptera</taxon>
        <taxon>Polyneoptera</taxon>
        <taxon>Dictyoptera</taxon>
        <taxon>Blattodea</taxon>
        <taxon>Blattoidea</taxon>
        <taxon>Termitoidae</taxon>
        <taxon>Rhinotermitidae</taxon>
        <taxon>Coptotermes</taxon>
    </lineage>
</organism>
<feature type="region of interest" description="Disordered" evidence="1">
    <location>
        <begin position="20"/>
        <end position="80"/>
    </location>
</feature>
<evidence type="ECO:0000313" key="2">
    <source>
        <dbReference type="EMBL" id="GFG38978.1"/>
    </source>
</evidence>
<dbReference type="AlphaFoldDB" id="A0A6L2Q837"/>
<dbReference type="EMBL" id="BLKM01000841">
    <property type="protein sequence ID" value="GFG38978.1"/>
    <property type="molecule type" value="Genomic_DNA"/>
</dbReference>
<reference evidence="3" key="1">
    <citation type="submission" date="2020-01" db="EMBL/GenBank/DDBJ databases">
        <title>Draft genome sequence of the Termite Coptotermes fromosanus.</title>
        <authorList>
            <person name="Itakura S."/>
            <person name="Yosikawa Y."/>
            <person name="Umezawa K."/>
        </authorList>
    </citation>
    <scope>NUCLEOTIDE SEQUENCE [LARGE SCALE GENOMIC DNA]</scope>
</reference>
<proteinExistence type="predicted"/>
<name>A0A6L2Q837_COPFO</name>
<protein>
    <submittedName>
        <fullName evidence="2">Uncharacterized protein</fullName>
    </submittedName>
</protein>
<gene>
    <name evidence="2" type="ORF">Cfor_08001</name>
</gene>
<feature type="compositionally biased region" description="Basic and acidic residues" evidence="1">
    <location>
        <begin position="20"/>
        <end position="50"/>
    </location>
</feature>
<accession>A0A6L2Q837</accession>
<keyword evidence="3" id="KW-1185">Reference proteome</keyword>
<evidence type="ECO:0000313" key="3">
    <source>
        <dbReference type="Proteomes" id="UP000502823"/>
    </source>
</evidence>
<dbReference type="InParanoid" id="A0A6L2Q837"/>
<comment type="caution">
    <text evidence="2">The sequence shown here is derived from an EMBL/GenBank/DDBJ whole genome shotgun (WGS) entry which is preliminary data.</text>
</comment>
<dbReference type="Proteomes" id="UP000502823">
    <property type="component" value="Unassembled WGS sequence"/>
</dbReference>
<evidence type="ECO:0000256" key="1">
    <source>
        <dbReference type="SAM" id="MobiDB-lite"/>
    </source>
</evidence>